<feature type="domain" description="Penicillin-binding protein transpeptidase" evidence="11">
    <location>
        <begin position="304"/>
        <end position="640"/>
    </location>
</feature>
<dbReference type="InterPro" id="IPR005311">
    <property type="entry name" value="PBP_dimer"/>
</dbReference>
<reference evidence="13" key="1">
    <citation type="submission" date="2020-09" db="EMBL/GenBank/DDBJ databases">
        <title>A novel bacterium of genus Paenibacillus, isolated from South China Sea.</title>
        <authorList>
            <person name="Huang H."/>
            <person name="Mo K."/>
            <person name="Hu Y."/>
        </authorList>
    </citation>
    <scope>NUCLEOTIDE SEQUENCE</scope>
    <source>
        <strain evidence="13">IB182363</strain>
    </source>
</reference>
<dbReference type="Proteomes" id="UP000639396">
    <property type="component" value="Unassembled WGS sequence"/>
</dbReference>
<evidence type="ECO:0000313" key="13">
    <source>
        <dbReference type="EMBL" id="MBD2861464.1"/>
    </source>
</evidence>
<dbReference type="GO" id="GO:0009252">
    <property type="term" value="P:peptidoglycan biosynthetic process"/>
    <property type="evidence" value="ECO:0007669"/>
    <property type="project" value="UniProtKB-KW"/>
</dbReference>
<evidence type="ECO:0000256" key="6">
    <source>
        <dbReference type="ARBA" id="ARBA00022960"/>
    </source>
</evidence>
<dbReference type="GO" id="GO:0008658">
    <property type="term" value="F:penicillin binding"/>
    <property type="evidence" value="ECO:0007669"/>
    <property type="project" value="InterPro"/>
</dbReference>
<organism evidence="13 14">
    <name type="scientific">Paenibacillus oceani</name>
    <dbReference type="NCBI Taxonomy" id="2772510"/>
    <lineage>
        <taxon>Bacteria</taxon>
        <taxon>Bacillati</taxon>
        <taxon>Bacillota</taxon>
        <taxon>Bacilli</taxon>
        <taxon>Bacillales</taxon>
        <taxon>Paenibacillaceae</taxon>
        <taxon>Paenibacillus</taxon>
    </lineage>
</organism>
<dbReference type="GO" id="GO:0071972">
    <property type="term" value="F:peptidoglycan L,D-transpeptidase activity"/>
    <property type="evidence" value="ECO:0007669"/>
    <property type="project" value="TreeGrafter"/>
</dbReference>
<dbReference type="InterPro" id="IPR012338">
    <property type="entry name" value="Beta-lactam/transpept-like"/>
</dbReference>
<evidence type="ECO:0000256" key="3">
    <source>
        <dbReference type="ARBA" id="ARBA00007171"/>
    </source>
</evidence>
<evidence type="ECO:0000256" key="4">
    <source>
        <dbReference type="ARBA" id="ARBA00022475"/>
    </source>
</evidence>
<dbReference type="SUPFAM" id="SSF56601">
    <property type="entry name" value="beta-lactamase/transpeptidase-like"/>
    <property type="match status" value="1"/>
</dbReference>
<dbReference type="PANTHER" id="PTHR30627:SF2">
    <property type="entry name" value="PEPTIDOGLYCAN D,D-TRANSPEPTIDASE MRDA"/>
    <property type="match status" value="1"/>
</dbReference>
<gene>
    <name evidence="13" type="ORF">IDH45_05610</name>
</gene>
<keyword evidence="5" id="KW-0812">Transmembrane</keyword>
<evidence type="ECO:0000259" key="12">
    <source>
        <dbReference type="Pfam" id="PF03717"/>
    </source>
</evidence>
<evidence type="ECO:0000256" key="10">
    <source>
        <dbReference type="ARBA" id="ARBA00023316"/>
    </source>
</evidence>
<dbReference type="PANTHER" id="PTHR30627">
    <property type="entry name" value="PEPTIDOGLYCAN D,D-TRANSPEPTIDASE"/>
    <property type="match status" value="1"/>
</dbReference>
<dbReference type="GO" id="GO:0008360">
    <property type="term" value="P:regulation of cell shape"/>
    <property type="evidence" value="ECO:0007669"/>
    <property type="project" value="UniProtKB-KW"/>
</dbReference>
<dbReference type="AlphaFoldDB" id="A0A927C503"/>
<dbReference type="RefSeq" id="WP_190925954.1">
    <property type="nucleotide sequence ID" value="NZ_JACXJA010000006.1"/>
</dbReference>
<dbReference type="Pfam" id="PF03717">
    <property type="entry name" value="PBP_dimer"/>
    <property type="match status" value="1"/>
</dbReference>
<keyword evidence="7" id="KW-0573">Peptidoglycan synthesis</keyword>
<comment type="caution">
    <text evidence="13">The sequence shown here is derived from an EMBL/GenBank/DDBJ whole genome shotgun (WGS) entry which is preliminary data.</text>
</comment>
<evidence type="ECO:0000256" key="1">
    <source>
        <dbReference type="ARBA" id="ARBA00004167"/>
    </source>
</evidence>
<evidence type="ECO:0000256" key="9">
    <source>
        <dbReference type="ARBA" id="ARBA00023136"/>
    </source>
</evidence>
<dbReference type="InterPro" id="IPR001460">
    <property type="entry name" value="PCN-bd_Tpept"/>
</dbReference>
<accession>A0A927C503</accession>
<keyword evidence="6" id="KW-0133">Cell shape</keyword>
<dbReference type="Gene3D" id="3.40.710.10">
    <property type="entry name" value="DD-peptidase/beta-lactamase superfamily"/>
    <property type="match status" value="1"/>
</dbReference>
<comment type="similarity">
    <text evidence="3">Belongs to the transpeptidase family.</text>
</comment>
<keyword evidence="14" id="KW-1185">Reference proteome</keyword>
<evidence type="ECO:0000256" key="8">
    <source>
        <dbReference type="ARBA" id="ARBA00022989"/>
    </source>
</evidence>
<dbReference type="SUPFAM" id="SSF56519">
    <property type="entry name" value="Penicillin binding protein dimerisation domain"/>
    <property type="match status" value="1"/>
</dbReference>
<evidence type="ECO:0000256" key="7">
    <source>
        <dbReference type="ARBA" id="ARBA00022984"/>
    </source>
</evidence>
<keyword evidence="4" id="KW-1003">Cell membrane</keyword>
<evidence type="ECO:0000313" key="14">
    <source>
        <dbReference type="Proteomes" id="UP000639396"/>
    </source>
</evidence>
<dbReference type="InterPro" id="IPR050515">
    <property type="entry name" value="Beta-lactam/transpept"/>
</dbReference>
<dbReference type="Gene3D" id="3.90.1310.10">
    <property type="entry name" value="Penicillin-binding protein 2a (Domain 2)"/>
    <property type="match status" value="1"/>
</dbReference>
<name>A0A927C503_9BACL</name>
<dbReference type="EMBL" id="JACXJA010000006">
    <property type="protein sequence ID" value="MBD2861464.1"/>
    <property type="molecule type" value="Genomic_DNA"/>
</dbReference>
<dbReference type="Pfam" id="PF00905">
    <property type="entry name" value="Transpeptidase"/>
    <property type="match status" value="1"/>
</dbReference>
<proteinExistence type="inferred from homology"/>
<dbReference type="GO" id="GO:0005886">
    <property type="term" value="C:plasma membrane"/>
    <property type="evidence" value="ECO:0007669"/>
    <property type="project" value="UniProtKB-SubCell"/>
</dbReference>
<keyword evidence="8" id="KW-1133">Transmembrane helix</keyword>
<evidence type="ECO:0000256" key="2">
    <source>
        <dbReference type="ARBA" id="ARBA00004236"/>
    </source>
</evidence>
<evidence type="ECO:0000259" key="11">
    <source>
        <dbReference type="Pfam" id="PF00905"/>
    </source>
</evidence>
<evidence type="ECO:0000256" key="5">
    <source>
        <dbReference type="ARBA" id="ARBA00022692"/>
    </source>
</evidence>
<protein>
    <submittedName>
        <fullName evidence="13">Penicillin-binding protein 2</fullName>
    </submittedName>
</protein>
<dbReference type="GO" id="GO:0071555">
    <property type="term" value="P:cell wall organization"/>
    <property type="evidence" value="ECO:0007669"/>
    <property type="project" value="UniProtKB-KW"/>
</dbReference>
<comment type="subcellular location">
    <subcellularLocation>
        <location evidence="2">Cell membrane</location>
    </subcellularLocation>
    <subcellularLocation>
        <location evidence="1">Membrane</location>
        <topology evidence="1">Single-pass membrane protein</topology>
    </subcellularLocation>
</comment>
<keyword evidence="10" id="KW-0961">Cell wall biogenesis/degradation</keyword>
<dbReference type="InterPro" id="IPR036138">
    <property type="entry name" value="PBP_dimer_sf"/>
</dbReference>
<keyword evidence="9" id="KW-0472">Membrane</keyword>
<sequence length="664" mass="74493">MFRTNFFFFCIFLLFSVLIFRLALLQVVEGEKYAEEKERHTNTPHAIPPIRGNIFDRNNYPLAVSISTQSLYYTVEPGNKNREEVVALARQLAEAFQLYGSKTVVQPTAEEIITMMDVGYDLNLNKTKDPSYYSVPRKIKDGLTEEEIAYFSWNRDNFKGIDIQEESIRQYNDKRIAVQLVGYLKKFSAARNPTNGLNFYREKAKSTDPTEKYLDNEYVGFDGIELMYQEELRGKNGVKSYPVDAMGKIVGPVSLTKPDKGHNLFLTIDSEVQLATQQAIQDHLKYIRSPARDSWTYAPNAITGYAVAMEVDSGKVVAMASYPDYDPNQWYGGMKPDYYEANHFFVRNGTISEVRPPYADQKELNKHPTSLVYLGSTIKPLTVLMGLNEGLVTANEIYEDTGVFHFGKDNKERLTNSDSKRFGPITAYQAIQHSSNTYMAMIGNRLYFRPNTDAVKVWDTYMEKFGLGVSTGSGLPGESVGLKDYLDTAKKYSPQAALVRATWGQLGKYTTLQLAQFTSMLANRGTRLKPQFVEKITTFDDQTVQEFQKEVLNQETFAKEHWDVIQRGMELVKAEGFSDFPYRVAIKTGTSTQSVGGDTVDNAVFIAYAPADKPKLAVAVVVPEGRFGGRGAAPIARKMFDAYDSAIGLTGVPVGDPNEAAAGR</sequence>
<feature type="domain" description="Penicillin-binding protein dimerisation" evidence="12">
    <location>
        <begin position="47"/>
        <end position="251"/>
    </location>
</feature>